<keyword evidence="3" id="KW-1185">Reference proteome</keyword>
<organism evidence="2 3">
    <name type="scientific">Brassica carinata</name>
    <name type="common">Ethiopian mustard</name>
    <name type="synonym">Abyssinian cabbage</name>
    <dbReference type="NCBI Taxonomy" id="52824"/>
    <lineage>
        <taxon>Eukaryota</taxon>
        <taxon>Viridiplantae</taxon>
        <taxon>Streptophyta</taxon>
        <taxon>Embryophyta</taxon>
        <taxon>Tracheophyta</taxon>
        <taxon>Spermatophyta</taxon>
        <taxon>Magnoliopsida</taxon>
        <taxon>eudicotyledons</taxon>
        <taxon>Gunneridae</taxon>
        <taxon>Pentapetalae</taxon>
        <taxon>rosids</taxon>
        <taxon>malvids</taxon>
        <taxon>Brassicales</taxon>
        <taxon>Brassicaceae</taxon>
        <taxon>Brassiceae</taxon>
        <taxon>Brassica</taxon>
    </lineage>
</organism>
<comment type="caution">
    <text evidence="2">The sequence shown here is derived from an EMBL/GenBank/DDBJ whole genome shotgun (WGS) entry which is preliminary data.</text>
</comment>
<dbReference type="EMBL" id="JAAMPC010000004">
    <property type="protein sequence ID" value="KAG2315296.1"/>
    <property type="molecule type" value="Genomic_DNA"/>
</dbReference>
<dbReference type="Pfam" id="PF00069">
    <property type="entry name" value="Pkinase"/>
    <property type="match status" value="1"/>
</dbReference>
<dbReference type="InterPro" id="IPR008271">
    <property type="entry name" value="Ser/Thr_kinase_AS"/>
</dbReference>
<evidence type="ECO:0000313" key="2">
    <source>
        <dbReference type="EMBL" id="KAG2315296.1"/>
    </source>
</evidence>
<gene>
    <name evidence="2" type="ORF">Bca52824_018418</name>
</gene>
<dbReference type="AlphaFoldDB" id="A0A8X7VPY0"/>
<sequence length="115" mass="12600">MDNRKLTEPLIKDFTRMILEGLVSIHGHGYVHCDLKSDNLLVFLYGGGDSYELKICDFGVSLGVGDTPRYWCIDSPFVARLVTCRPSLSNTGRRGRQGNPRPVVVGVLGAGDVYG</sequence>
<dbReference type="PANTHER" id="PTHR48011">
    <property type="entry name" value="CCR4-NOT TRANSCRIPTIONAL COMPLEX SUBUNIT CAF120-RELATED"/>
    <property type="match status" value="1"/>
</dbReference>
<dbReference type="Proteomes" id="UP000886595">
    <property type="component" value="Unassembled WGS sequence"/>
</dbReference>
<dbReference type="GO" id="GO:0004672">
    <property type="term" value="F:protein kinase activity"/>
    <property type="evidence" value="ECO:0007669"/>
    <property type="project" value="InterPro"/>
</dbReference>
<proteinExistence type="predicted"/>
<dbReference type="PROSITE" id="PS00108">
    <property type="entry name" value="PROTEIN_KINASE_ST"/>
    <property type="match status" value="1"/>
</dbReference>
<feature type="domain" description="Protein kinase" evidence="1">
    <location>
        <begin position="1"/>
        <end position="115"/>
    </location>
</feature>
<accession>A0A8X7VPY0</accession>
<dbReference type="InterPro" id="IPR000719">
    <property type="entry name" value="Prot_kinase_dom"/>
</dbReference>
<dbReference type="GO" id="GO:0005524">
    <property type="term" value="F:ATP binding"/>
    <property type="evidence" value="ECO:0007669"/>
    <property type="project" value="InterPro"/>
</dbReference>
<name>A0A8X7VPY0_BRACI</name>
<dbReference type="InterPro" id="IPR052751">
    <property type="entry name" value="Plant_MAPKKK"/>
</dbReference>
<evidence type="ECO:0000259" key="1">
    <source>
        <dbReference type="PROSITE" id="PS50011"/>
    </source>
</evidence>
<dbReference type="PROSITE" id="PS50011">
    <property type="entry name" value="PROTEIN_KINASE_DOM"/>
    <property type="match status" value="1"/>
</dbReference>
<dbReference type="GO" id="GO:0007165">
    <property type="term" value="P:signal transduction"/>
    <property type="evidence" value="ECO:0007669"/>
    <property type="project" value="TreeGrafter"/>
</dbReference>
<dbReference type="OrthoDB" id="1738954at2759"/>
<evidence type="ECO:0000313" key="3">
    <source>
        <dbReference type="Proteomes" id="UP000886595"/>
    </source>
</evidence>
<dbReference type="SUPFAM" id="SSF56112">
    <property type="entry name" value="Protein kinase-like (PK-like)"/>
    <property type="match status" value="1"/>
</dbReference>
<dbReference type="InterPro" id="IPR011009">
    <property type="entry name" value="Kinase-like_dom_sf"/>
</dbReference>
<dbReference type="Gene3D" id="1.10.510.10">
    <property type="entry name" value="Transferase(Phosphotransferase) domain 1"/>
    <property type="match status" value="1"/>
</dbReference>
<dbReference type="PANTHER" id="PTHR48011:SF102">
    <property type="entry name" value="PROTEIN KINASE DOMAIN-CONTAINING PROTEIN"/>
    <property type="match status" value="1"/>
</dbReference>
<protein>
    <recommendedName>
        <fullName evidence="1">Protein kinase domain-containing protein</fullName>
    </recommendedName>
</protein>
<reference evidence="2 3" key="1">
    <citation type="submission" date="2020-02" db="EMBL/GenBank/DDBJ databases">
        <authorList>
            <person name="Ma Q."/>
            <person name="Huang Y."/>
            <person name="Song X."/>
            <person name="Pei D."/>
        </authorList>
    </citation>
    <scope>NUCLEOTIDE SEQUENCE [LARGE SCALE GENOMIC DNA]</scope>
    <source>
        <strain evidence="2">Sxm20200214</strain>
        <tissue evidence="2">Leaf</tissue>
    </source>
</reference>